<evidence type="ECO:0000313" key="2">
    <source>
        <dbReference type="EMBL" id="KRX25672.1"/>
    </source>
</evidence>
<accession>A0A0V0SG30</accession>
<feature type="compositionally biased region" description="Basic and acidic residues" evidence="1">
    <location>
        <begin position="78"/>
        <end position="95"/>
    </location>
</feature>
<comment type="caution">
    <text evidence="2">The sequence shown here is derived from an EMBL/GenBank/DDBJ whole genome shotgun (WGS) entry which is preliminary data.</text>
</comment>
<proteinExistence type="predicted"/>
<dbReference type="AlphaFoldDB" id="A0A0V0SG30"/>
<feature type="region of interest" description="Disordered" evidence="1">
    <location>
        <begin position="55"/>
        <end position="126"/>
    </location>
</feature>
<reference evidence="2 3" key="1">
    <citation type="submission" date="2015-01" db="EMBL/GenBank/DDBJ databases">
        <title>Evolution of Trichinella species and genotypes.</title>
        <authorList>
            <person name="Korhonen P.K."/>
            <person name="Edoardo P."/>
            <person name="Giuseppe L.R."/>
            <person name="Gasser R.B."/>
        </authorList>
    </citation>
    <scope>NUCLEOTIDE SEQUENCE [LARGE SCALE GENOMIC DNA]</scope>
    <source>
        <strain evidence="2">ISS37</strain>
    </source>
</reference>
<dbReference type="EMBL" id="JYDL01000011">
    <property type="protein sequence ID" value="KRX25672.1"/>
    <property type="molecule type" value="Genomic_DNA"/>
</dbReference>
<sequence length="126" mass="14627">MMCHCCLPPTFHSEVFPTEWLEKFEDFFYTSDVPASNYGVAGRYLLSDTTQRELYPMGTPQDNSLNELKRSTATQSSMERRTLPKADQRRPRMGEDDFGQMNLVRRRTAGARPIKQPLRRLHRGLS</sequence>
<name>A0A0V0SG30_9BILA</name>
<evidence type="ECO:0000313" key="3">
    <source>
        <dbReference type="Proteomes" id="UP000054630"/>
    </source>
</evidence>
<evidence type="ECO:0000256" key="1">
    <source>
        <dbReference type="SAM" id="MobiDB-lite"/>
    </source>
</evidence>
<protein>
    <submittedName>
        <fullName evidence="2">Uncharacterized protein</fullName>
    </submittedName>
</protein>
<gene>
    <name evidence="2" type="ORF">T07_3046</name>
</gene>
<dbReference type="OrthoDB" id="10349804at2759"/>
<feature type="compositionally biased region" description="Basic residues" evidence="1">
    <location>
        <begin position="117"/>
        <end position="126"/>
    </location>
</feature>
<dbReference type="Proteomes" id="UP000054630">
    <property type="component" value="Unassembled WGS sequence"/>
</dbReference>
<organism evidence="2 3">
    <name type="scientific">Trichinella nelsoni</name>
    <dbReference type="NCBI Taxonomy" id="6336"/>
    <lineage>
        <taxon>Eukaryota</taxon>
        <taxon>Metazoa</taxon>
        <taxon>Ecdysozoa</taxon>
        <taxon>Nematoda</taxon>
        <taxon>Enoplea</taxon>
        <taxon>Dorylaimia</taxon>
        <taxon>Trichinellida</taxon>
        <taxon>Trichinellidae</taxon>
        <taxon>Trichinella</taxon>
    </lineage>
</organism>
<feature type="compositionally biased region" description="Polar residues" evidence="1">
    <location>
        <begin position="60"/>
        <end position="77"/>
    </location>
</feature>
<keyword evidence="3" id="KW-1185">Reference proteome</keyword>